<keyword evidence="3" id="KW-0663">Pyridoxal phosphate</keyword>
<evidence type="ECO:0000313" key="7">
    <source>
        <dbReference type="EMBL" id="EEP66120.1"/>
    </source>
</evidence>
<evidence type="ECO:0000259" key="6">
    <source>
        <dbReference type="Pfam" id="PF00155"/>
    </source>
</evidence>
<dbReference type="EMBL" id="ACIK02000004">
    <property type="protein sequence ID" value="EEP66120.1"/>
    <property type="molecule type" value="Genomic_DNA"/>
</dbReference>
<dbReference type="Gene3D" id="3.40.640.10">
    <property type="entry name" value="Type I PLP-dependent aspartate aminotransferase-like (Major domain)"/>
    <property type="match status" value="1"/>
</dbReference>
<accession>C4FMR7</accession>
<dbReference type="PANTHER" id="PTHR43525:SF1">
    <property type="entry name" value="PROTEIN MALY"/>
    <property type="match status" value="1"/>
</dbReference>
<gene>
    <name evidence="7" type="ORF">VEIDISOL_00184</name>
</gene>
<dbReference type="CDD" id="cd00609">
    <property type="entry name" value="AAT_like"/>
    <property type="match status" value="1"/>
</dbReference>
<dbReference type="GO" id="GO:0008483">
    <property type="term" value="F:transaminase activity"/>
    <property type="evidence" value="ECO:0007669"/>
    <property type="project" value="UniProtKB-KW"/>
</dbReference>
<comment type="cofactor">
    <cofactor evidence="1">
        <name>pyridoxal 5'-phosphate</name>
        <dbReference type="ChEBI" id="CHEBI:597326"/>
    </cofactor>
</comment>
<keyword evidence="7" id="KW-0032">Aminotransferase</keyword>
<dbReference type="InterPro" id="IPR051798">
    <property type="entry name" value="Class-II_PLP-Dep_Aminotrans"/>
</dbReference>
<dbReference type="Pfam" id="PF00155">
    <property type="entry name" value="Aminotran_1_2"/>
    <property type="match status" value="1"/>
</dbReference>
<sequence length="407" mass="46603">MNLAECKRFTMNTIEFTKTYYIDRRGSHSRKWDGEHLKFSRTDLLPLWVADMDFMPPQCIQEAICSYVKANPLGYTMTNPDYIEAVMSWYKRRHNCSLKQEWLTSAPNVITGIMWCIGAFTKTNDAIAVLSPVYGAFDTSASDAQRQIIAVPMNRTEDNRYSVDYDAFERAISEHDVKLFIHCNPHNPVGHVWTEQEMDRLFRICQRHHVLIISDEIHQDLITGPTAFTSALTVSNGAYADNIIAMSSLSKSFNMASLHHAEVIIPNEQLRSQFNAYKAHVYHTDSDVIAETAITAAYTHPEAEAWLTDVLAVIRENYEYLCRELCTALPQIRISPMDGTYLAWIDFGAYVKAENMHDLFENKCRIAPSFGEWFGGKNYTTFVRLNLATSLENIRTATHNIIKYVHP</sequence>
<organism evidence="7 8">
    <name type="scientific">Veillonella dispar ATCC 17748</name>
    <dbReference type="NCBI Taxonomy" id="546273"/>
    <lineage>
        <taxon>Bacteria</taxon>
        <taxon>Bacillati</taxon>
        <taxon>Bacillota</taxon>
        <taxon>Negativicutes</taxon>
        <taxon>Veillonellales</taxon>
        <taxon>Veillonellaceae</taxon>
        <taxon>Veillonella</taxon>
    </lineage>
</organism>
<dbReference type="InterPro" id="IPR015422">
    <property type="entry name" value="PyrdxlP-dep_Trfase_small"/>
</dbReference>
<dbReference type="Gene3D" id="3.90.1150.10">
    <property type="entry name" value="Aspartate Aminotransferase, domain 1"/>
    <property type="match status" value="1"/>
</dbReference>
<evidence type="ECO:0000256" key="2">
    <source>
        <dbReference type="ARBA" id="ARBA00012224"/>
    </source>
</evidence>
<evidence type="ECO:0000256" key="5">
    <source>
        <dbReference type="ARBA" id="ARBA00037974"/>
    </source>
</evidence>
<dbReference type="EC" id="4.4.1.13" evidence="2"/>
<proteinExistence type="inferred from homology"/>
<evidence type="ECO:0000256" key="3">
    <source>
        <dbReference type="ARBA" id="ARBA00022898"/>
    </source>
</evidence>
<dbReference type="GO" id="GO:0030170">
    <property type="term" value="F:pyridoxal phosphate binding"/>
    <property type="evidence" value="ECO:0007669"/>
    <property type="project" value="InterPro"/>
</dbReference>
<dbReference type="InterPro" id="IPR004839">
    <property type="entry name" value="Aminotransferase_I/II_large"/>
</dbReference>
<dbReference type="SUPFAM" id="SSF53383">
    <property type="entry name" value="PLP-dependent transferases"/>
    <property type="match status" value="1"/>
</dbReference>
<evidence type="ECO:0000313" key="8">
    <source>
        <dbReference type="Proteomes" id="UP000003529"/>
    </source>
</evidence>
<feature type="domain" description="Aminotransferase class I/classII large" evidence="6">
    <location>
        <begin position="50"/>
        <end position="399"/>
    </location>
</feature>
<dbReference type="InterPro" id="IPR015424">
    <property type="entry name" value="PyrdxlP-dep_Trfase"/>
</dbReference>
<dbReference type="InterPro" id="IPR015421">
    <property type="entry name" value="PyrdxlP-dep_Trfase_major"/>
</dbReference>
<dbReference type="PANTHER" id="PTHR43525">
    <property type="entry name" value="PROTEIN MALY"/>
    <property type="match status" value="1"/>
</dbReference>
<comment type="caution">
    <text evidence="7">The sequence shown here is derived from an EMBL/GenBank/DDBJ whole genome shotgun (WGS) entry which is preliminary data.</text>
</comment>
<keyword evidence="4" id="KW-0456">Lyase</keyword>
<evidence type="ECO:0000256" key="4">
    <source>
        <dbReference type="ARBA" id="ARBA00023239"/>
    </source>
</evidence>
<dbReference type="HOGENOM" id="CLU_017584_15_0_9"/>
<reference evidence="7" key="1">
    <citation type="submission" date="2009-04" db="EMBL/GenBank/DDBJ databases">
        <authorList>
            <person name="Weinstock G."/>
            <person name="Sodergren E."/>
            <person name="Clifton S."/>
            <person name="Fulton L."/>
            <person name="Fulton B."/>
            <person name="Courtney L."/>
            <person name="Fronick C."/>
            <person name="Harrison M."/>
            <person name="Strong C."/>
            <person name="Farmer C."/>
            <person name="Delahaunty K."/>
            <person name="Markovic C."/>
            <person name="Hall O."/>
            <person name="Minx P."/>
            <person name="Tomlinson C."/>
            <person name="Mitreva M."/>
            <person name="Nelson J."/>
            <person name="Hou S."/>
            <person name="Wollam A."/>
            <person name="Pepin K.H."/>
            <person name="Johnson M."/>
            <person name="Bhonagiri V."/>
            <person name="Nash W.E."/>
            <person name="Warren W."/>
            <person name="Chinwalla A."/>
            <person name="Mardis E.R."/>
            <person name="Wilson R.K."/>
        </authorList>
    </citation>
    <scope>NUCLEOTIDE SEQUENCE [LARGE SCALE GENOMIC DNA]</scope>
    <source>
        <strain evidence="7">ATCC 17748</strain>
    </source>
</reference>
<comment type="similarity">
    <text evidence="5">Belongs to the class-II pyridoxal-phosphate-dependent aminotransferase family. MalY/PatB cystathionine beta-lyase subfamily.</text>
</comment>
<dbReference type="eggNOG" id="COG1168">
    <property type="taxonomic scope" value="Bacteria"/>
</dbReference>
<protein>
    <recommendedName>
        <fullName evidence="2">cysteine-S-conjugate beta-lyase</fullName>
        <ecNumber evidence="2">4.4.1.13</ecNumber>
    </recommendedName>
</protein>
<keyword evidence="8" id="KW-1185">Reference proteome</keyword>
<name>C4FMR7_9FIRM</name>
<keyword evidence="7" id="KW-0808">Transferase</keyword>
<evidence type="ECO:0000256" key="1">
    <source>
        <dbReference type="ARBA" id="ARBA00001933"/>
    </source>
</evidence>
<dbReference type="Proteomes" id="UP000003529">
    <property type="component" value="Unassembled WGS sequence"/>
</dbReference>
<dbReference type="AlphaFoldDB" id="C4FMR7"/>
<dbReference type="GO" id="GO:0047804">
    <property type="term" value="F:cysteine-S-conjugate beta-lyase activity"/>
    <property type="evidence" value="ECO:0007669"/>
    <property type="project" value="UniProtKB-EC"/>
</dbReference>